<dbReference type="InterPro" id="IPR000415">
    <property type="entry name" value="Nitroreductase-like"/>
</dbReference>
<keyword evidence="3 5" id="KW-0288">FMN</keyword>
<evidence type="ECO:0000259" key="6">
    <source>
        <dbReference type="Pfam" id="PF00881"/>
    </source>
</evidence>
<evidence type="ECO:0000313" key="10">
    <source>
        <dbReference type="Proteomes" id="UP000544052"/>
    </source>
</evidence>
<comment type="caution">
    <text evidence="8">The sequence shown here is derived from an EMBL/GenBank/DDBJ whole genome shotgun (WGS) entry which is preliminary data.</text>
</comment>
<dbReference type="PIRSF" id="PIRSF005426">
    <property type="entry name" value="Frp"/>
    <property type="match status" value="1"/>
</dbReference>
<organism evidence="8 9">
    <name type="scientific">Limosilactobacillus fastidiosus</name>
    <dbReference type="NCBI Taxonomy" id="2759855"/>
    <lineage>
        <taxon>Bacteria</taxon>
        <taxon>Bacillati</taxon>
        <taxon>Bacillota</taxon>
        <taxon>Bacilli</taxon>
        <taxon>Lactobacillales</taxon>
        <taxon>Lactobacillaceae</taxon>
        <taxon>Limosilactobacillus</taxon>
    </lineage>
</organism>
<evidence type="ECO:0000256" key="3">
    <source>
        <dbReference type="ARBA" id="ARBA00022643"/>
    </source>
</evidence>
<evidence type="ECO:0000256" key="4">
    <source>
        <dbReference type="ARBA" id="ARBA00023002"/>
    </source>
</evidence>
<dbReference type="EMBL" id="JACIUY010000044">
    <property type="protein sequence ID" value="MBB1085630.1"/>
    <property type="molecule type" value="Genomic_DNA"/>
</dbReference>
<dbReference type="EMBL" id="JACIUZ010000019">
    <property type="protein sequence ID" value="MBB1062418.1"/>
    <property type="molecule type" value="Genomic_DNA"/>
</dbReference>
<evidence type="ECO:0000313" key="7">
    <source>
        <dbReference type="EMBL" id="MBB1062418.1"/>
    </source>
</evidence>
<dbReference type="InterPro" id="IPR016446">
    <property type="entry name" value="Flavin_OxRdtase_Frp"/>
</dbReference>
<evidence type="ECO:0000256" key="5">
    <source>
        <dbReference type="PIRNR" id="PIRNR005426"/>
    </source>
</evidence>
<evidence type="ECO:0000256" key="1">
    <source>
        <dbReference type="ARBA" id="ARBA00008366"/>
    </source>
</evidence>
<dbReference type="PANTHER" id="PTHR43425">
    <property type="entry name" value="OXYGEN-INSENSITIVE NADPH NITROREDUCTASE"/>
    <property type="match status" value="1"/>
</dbReference>
<dbReference type="SUPFAM" id="SSF55469">
    <property type="entry name" value="FMN-dependent nitroreductase-like"/>
    <property type="match status" value="1"/>
</dbReference>
<dbReference type="Gene3D" id="3.40.109.10">
    <property type="entry name" value="NADH Oxidase"/>
    <property type="match status" value="1"/>
</dbReference>
<accession>A0A7W3TZ19</accession>
<comment type="similarity">
    <text evidence="1 5">Belongs to the flavin oxidoreductase frp family.</text>
</comment>
<dbReference type="RefSeq" id="WP_182580546.1">
    <property type="nucleotide sequence ID" value="NZ_JACIUY010000044.1"/>
</dbReference>
<dbReference type="PANTHER" id="PTHR43425:SF2">
    <property type="entry name" value="OXYGEN-INSENSITIVE NADPH NITROREDUCTASE"/>
    <property type="match status" value="1"/>
</dbReference>
<dbReference type="AlphaFoldDB" id="A0A7W3TZ19"/>
<proteinExistence type="inferred from homology"/>
<keyword evidence="10" id="KW-1185">Reference proteome</keyword>
<dbReference type="GO" id="GO:0016491">
    <property type="term" value="F:oxidoreductase activity"/>
    <property type="evidence" value="ECO:0007669"/>
    <property type="project" value="UniProtKB-UniRule"/>
</dbReference>
<dbReference type="Pfam" id="PF00881">
    <property type="entry name" value="Nitroreductase"/>
    <property type="match status" value="1"/>
</dbReference>
<dbReference type="CDD" id="cd02146">
    <property type="entry name" value="NfsA-like"/>
    <property type="match status" value="1"/>
</dbReference>
<reference evidence="9 10" key="1">
    <citation type="submission" date="2020-07" db="EMBL/GenBank/DDBJ databases">
        <title>Description of Limosilactobacillus balticus sp. nov., Limosilactobacillus agrestis sp. nov., Limosilactobacillus albertensis sp. nov., Limosilactobacillus rudii sp. nov., Limosilactobacillus fastidiosus sp. nov., five novel Limosilactobacillus species isolated from the vertebrate gastrointestinal tract, and proposal of 6 subspecies of Limosilactobacillus reuteri adapted to the gastrointestinal tract of specific vertebrate hosts.</title>
        <authorList>
            <person name="Li F."/>
            <person name="Cheng C."/>
            <person name="Zheng J."/>
            <person name="Quevedo R.M."/>
            <person name="Li J."/>
            <person name="Roos S."/>
            <person name="Gaenzle M.G."/>
            <person name="Walter J."/>
        </authorList>
    </citation>
    <scope>NUCLEOTIDE SEQUENCE [LARGE SCALE GENOMIC DNA]</scope>
    <source>
        <strain evidence="8 9">WF-MA3-C</strain>
        <strain evidence="7 10">WF-MO7-1</strain>
    </source>
</reference>
<protein>
    <submittedName>
        <fullName evidence="8">NADPH-dependent oxidoreductase</fullName>
    </submittedName>
</protein>
<dbReference type="InterPro" id="IPR029479">
    <property type="entry name" value="Nitroreductase"/>
</dbReference>
<sequence>MIHNFTTDQQVNHRSIRQFKDQSLSAEQLTTIYQAARHTSTSMFLQQFSILHLTEPKKQAAVRKIAEQPYVGAEGDLFIFIADLYRNQQIRHQLGNDDGRLHTTDIFMQAVEDTILALQSALTAAESMGLGGVVLGSVKNDPDKLIQVLGLPKMTFPILGLQVGIPDQEPQLKPRLPLNQITFDNDYPRDFSINDLKDYDQLVTTYYDLRDANKRIDSFTNQINGPKLNNHKTSRDMLLQALHNQGLALE</sequence>
<evidence type="ECO:0000256" key="2">
    <source>
        <dbReference type="ARBA" id="ARBA00022630"/>
    </source>
</evidence>
<feature type="domain" description="Nitroreductase" evidence="6">
    <location>
        <begin position="12"/>
        <end position="164"/>
    </location>
</feature>
<gene>
    <name evidence="8" type="ORF">H5R63_02315</name>
    <name evidence="7" type="ORF">H5R64_01150</name>
</gene>
<dbReference type="Proteomes" id="UP000544052">
    <property type="component" value="Unassembled WGS sequence"/>
</dbReference>
<evidence type="ECO:0000313" key="8">
    <source>
        <dbReference type="EMBL" id="MBB1085630.1"/>
    </source>
</evidence>
<dbReference type="Proteomes" id="UP000518255">
    <property type="component" value="Unassembled WGS sequence"/>
</dbReference>
<evidence type="ECO:0000313" key="9">
    <source>
        <dbReference type="Proteomes" id="UP000518255"/>
    </source>
</evidence>
<keyword evidence="2 5" id="KW-0285">Flavoprotein</keyword>
<name>A0A7W3TZ19_9LACO</name>
<keyword evidence="4 5" id="KW-0560">Oxidoreductase</keyword>
<keyword evidence="5" id="KW-0521">NADP</keyword>